<proteinExistence type="predicted"/>
<dbReference type="PANTHER" id="PTHR38451:SF1">
    <property type="entry name" value="TRNA (ADENINE(22)-N(1))-METHYLTRANSFERASE"/>
    <property type="match status" value="1"/>
</dbReference>
<dbReference type="GO" id="GO:0160105">
    <property type="term" value="F:tRNA (adenine(22)-N1)-methyltransferase activity"/>
    <property type="evidence" value="ECO:0007669"/>
    <property type="project" value="InterPro"/>
</dbReference>
<organism evidence="1 2">
    <name type="scientific">Effrenium voratum</name>
    <dbReference type="NCBI Taxonomy" id="2562239"/>
    <lineage>
        <taxon>Eukaryota</taxon>
        <taxon>Sar</taxon>
        <taxon>Alveolata</taxon>
        <taxon>Dinophyceae</taxon>
        <taxon>Suessiales</taxon>
        <taxon>Symbiodiniaceae</taxon>
        <taxon>Effrenium</taxon>
    </lineage>
</organism>
<dbReference type="Pfam" id="PF04816">
    <property type="entry name" value="TrmK"/>
    <property type="match status" value="1"/>
</dbReference>
<dbReference type="CDD" id="cd02440">
    <property type="entry name" value="AdoMet_MTases"/>
    <property type="match status" value="1"/>
</dbReference>
<dbReference type="Gene3D" id="3.40.50.150">
    <property type="entry name" value="Vaccinia Virus protein VP39"/>
    <property type="match status" value="1"/>
</dbReference>
<evidence type="ECO:0000313" key="1">
    <source>
        <dbReference type="EMBL" id="CAJ1387681.1"/>
    </source>
</evidence>
<dbReference type="Proteomes" id="UP001178507">
    <property type="component" value="Unassembled WGS sequence"/>
</dbReference>
<sequence>MAVPGSGATPLAPRLQPVLEAALGKGKGKGACVADVGCYVGHLAIAMVQQDPSVRVVATDRAEPPLTLAAQRAREVLTVAQLARLDFRQGHGFDALADGPNPAVACLAGLPAGLVLQLLPSAPNSLRRLVLQPSCPQPPQAMMDLRSWLNDHGWLLVEERLTSERGGACLTLVADAEPEAPMPSPRRLGCLGEKLPPLLRPRVLAKCHQKEDAEVLAYLQLLEEYLERVEDAQWKQVLQDELALMQTPPP</sequence>
<reference evidence="1" key="1">
    <citation type="submission" date="2023-08" db="EMBL/GenBank/DDBJ databases">
        <authorList>
            <person name="Chen Y."/>
            <person name="Shah S."/>
            <person name="Dougan E. K."/>
            <person name="Thang M."/>
            <person name="Chan C."/>
        </authorList>
    </citation>
    <scope>NUCLEOTIDE SEQUENCE</scope>
</reference>
<gene>
    <name evidence="1" type="ORF">EVOR1521_LOCUS13707</name>
</gene>
<keyword evidence="2" id="KW-1185">Reference proteome</keyword>
<name>A0AA36IH38_9DINO</name>
<protein>
    <recommendedName>
        <fullName evidence="3">Methyltransferase domain-containing protein</fullName>
    </recommendedName>
</protein>
<dbReference type="AlphaFoldDB" id="A0AA36IH38"/>
<comment type="caution">
    <text evidence="1">The sequence shown here is derived from an EMBL/GenBank/DDBJ whole genome shotgun (WGS) entry which is preliminary data.</text>
</comment>
<evidence type="ECO:0000313" key="2">
    <source>
        <dbReference type="Proteomes" id="UP001178507"/>
    </source>
</evidence>
<accession>A0AA36IH38</accession>
<dbReference type="PANTHER" id="PTHR38451">
    <property type="entry name" value="TRNA (ADENINE(22)-N(1))-METHYLTRANSFERASE"/>
    <property type="match status" value="1"/>
</dbReference>
<dbReference type="InterPro" id="IPR006901">
    <property type="entry name" value="TrmK"/>
</dbReference>
<evidence type="ECO:0008006" key="3">
    <source>
        <dbReference type="Google" id="ProtNLM"/>
    </source>
</evidence>
<dbReference type="EMBL" id="CAUJNA010001557">
    <property type="protein sequence ID" value="CAJ1387681.1"/>
    <property type="molecule type" value="Genomic_DNA"/>
</dbReference>
<dbReference type="InterPro" id="IPR029063">
    <property type="entry name" value="SAM-dependent_MTases_sf"/>
</dbReference>
<dbReference type="SUPFAM" id="SSF53335">
    <property type="entry name" value="S-adenosyl-L-methionine-dependent methyltransferases"/>
    <property type="match status" value="1"/>
</dbReference>